<accession>E3J8H8</accession>
<reference evidence="2 3" key="1">
    <citation type="submission" date="2010-10" db="EMBL/GenBank/DDBJ databases">
        <title>Complete sequence of Frankia sp. EuI1c.</title>
        <authorList>
            <consortium name="US DOE Joint Genome Institute"/>
            <person name="Lucas S."/>
            <person name="Copeland A."/>
            <person name="Lapidus A."/>
            <person name="Cheng J.-F."/>
            <person name="Bruce D."/>
            <person name="Goodwin L."/>
            <person name="Pitluck S."/>
            <person name="Chertkov O."/>
            <person name="Detter J.C."/>
            <person name="Han C."/>
            <person name="Tapia R."/>
            <person name="Land M."/>
            <person name="Hauser L."/>
            <person name="Jeffries C."/>
            <person name="Kyrpides N."/>
            <person name="Ivanova N."/>
            <person name="Mikhailova N."/>
            <person name="Beauchemin N."/>
            <person name="Sen A."/>
            <person name="Sur S.A."/>
            <person name="Gtari M."/>
            <person name="Wall L."/>
            <person name="Tisa L."/>
            <person name="Woyke T."/>
        </authorList>
    </citation>
    <scope>NUCLEOTIDE SEQUENCE [LARGE SCALE GENOMIC DNA]</scope>
    <source>
        <strain evidence="3">DSM 45817 / CECT 9037 / EuI1c</strain>
    </source>
</reference>
<dbReference type="AlphaFoldDB" id="E3J8H8"/>
<gene>
    <name evidence="2" type="ordered locus">FraEuI1c_6536</name>
</gene>
<dbReference type="RefSeq" id="WP_013427624.1">
    <property type="nucleotide sequence ID" value="NC_014666.1"/>
</dbReference>
<sequence>MVLTEAGTAEAVWQTWLSARSWPSLDWPTLCQSIGIDGTADLLVVAPHPDDETLGVGGLMALARAAGATVTVVAVTDGDASHPRSPTVRPTELVGRRARERRDALAELGLADVEVHRLGIPDGTVDRHVHQVAGLIEELLRPGMTCLATFAADGHPDHDAVGAAAARACLARRVPLVEYPVWTWHWATPGDPRVPWDRAVQVRLPPRVAQAKRRAAACFRSQVEPLSDQPGDETILTPATLARLLRDEETLFLPARLRGAGDGWPAALSARGRAR</sequence>
<dbReference type="GO" id="GO:0016811">
    <property type="term" value="F:hydrolase activity, acting on carbon-nitrogen (but not peptide) bonds, in linear amides"/>
    <property type="evidence" value="ECO:0007669"/>
    <property type="project" value="TreeGrafter"/>
</dbReference>
<dbReference type="Pfam" id="PF02585">
    <property type="entry name" value="PIG-L"/>
    <property type="match status" value="1"/>
</dbReference>
<evidence type="ECO:0000313" key="2">
    <source>
        <dbReference type="EMBL" id="ADP84512.1"/>
    </source>
</evidence>
<dbReference type="OrthoDB" id="116799at2"/>
<dbReference type="KEGG" id="fri:FraEuI1c_6536"/>
<evidence type="ECO:0000256" key="1">
    <source>
        <dbReference type="ARBA" id="ARBA00022833"/>
    </source>
</evidence>
<dbReference type="STRING" id="298654.FraEuI1c_6536"/>
<proteinExistence type="predicted"/>
<keyword evidence="3" id="KW-1185">Reference proteome</keyword>
<dbReference type="InterPro" id="IPR024078">
    <property type="entry name" value="LmbE-like_dom_sf"/>
</dbReference>
<dbReference type="EMBL" id="CP002299">
    <property type="protein sequence ID" value="ADP84512.1"/>
    <property type="molecule type" value="Genomic_DNA"/>
</dbReference>
<dbReference type="SUPFAM" id="SSF102588">
    <property type="entry name" value="LmbE-like"/>
    <property type="match status" value="1"/>
</dbReference>
<dbReference type="InterPro" id="IPR003737">
    <property type="entry name" value="GlcNAc_PI_deacetylase-related"/>
</dbReference>
<protein>
    <submittedName>
        <fullName evidence="2">LmbE family protein</fullName>
    </submittedName>
</protein>
<dbReference type="PANTHER" id="PTHR12993:SF29">
    <property type="entry name" value="BLR3841 PROTEIN"/>
    <property type="match status" value="1"/>
</dbReference>
<dbReference type="Gene3D" id="3.40.50.10320">
    <property type="entry name" value="LmbE-like"/>
    <property type="match status" value="1"/>
</dbReference>
<name>E3J8H8_PSEI1</name>
<evidence type="ECO:0000313" key="3">
    <source>
        <dbReference type="Proteomes" id="UP000002484"/>
    </source>
</evidence>
<keyword evidence="1" id="KW-0862">Zinc</keyword>
<dbReference type="PANTHER" id="PTHR12993">
    <property type="entry name" value="N-ACETYLGLUCOSAMINYL-PHOSPHATIDYLINOSITOL DE-N-ACETYLASE-RELATED"/>
    <property type="match status" value="1"/>
</dbReference>
<dbReference type="InParanoid" id="E3J8H8"/>
<dbReference type="Proteomes" id="UP000002484">
    <property type="component" value="Chromosome"/>
</dbReference>
<dbReference type="GO" id="GO:0016137">
    <property type="term" value="P:glycoside metabolic process"/>
    <property type="evidence" value="ECO:0007669"/>
    <property type="project" value="UniProtKB-ARBA"/>
</dbReference>
<dbReference type="HOGENOM" id="CLU_049311_0_2_11"/>
<organism evidence="2 3">
    <name type="scientific">Pseudofrankia inefficax (strain DSM 45817 / CECT 9037 / DDB 130130 / EuI1c)</name>
    <name type="common">Frankia inefficax</name>
    <dbReference type="NCBI Taxonomy" id="298654"/>
    <lineage>
        <taxon>Bacteria</taxon>
        <taxon>Bacillati</taxon>
        <taxon>Actinomycetota</taxon>
        <taxon>Actinomycetes</taxon>
        <taxon>Frankiales</taxon>
        <taxon>Frankiaceae</taxon>
        <taxon>Pseudofrankia</taxon>
    </lineage>
</organism>
<dbReference type="eggNOG" id="COG2120">
    <property type="taxonomic scope" value="Bacteria"/>
</dbReference>